<dbReference type="SUPFAM" id="SSF46548">
    <property type="entry name" value="alpha-helical ferredoxin"/>
    <property type="match status" value="1"/>
</dbReference>
<dbReference type="EMBL" id="CP003060">
    <property type="protein sequence ID" value="AEP30958.1"/>
    <property type="molecule type" value="Genomic_DNA"/>
</dbReference>
<dbReference type="KEGG" id="gni:GNIT_2861"/>
<gene>
    <name evidence="5" type="ordered locus">GNIT_2861</name>
</gene>
<dbReference type="Proteomes" id="UP000009282">
    <property type="component" value="Chromosome"/>
</dbReference>
<dbReference type="RefSeq" id="WP_014109831.1">
    <property type="nucleotide sequence ID" value="NC_016041.1"/>
</dbReference>
<dbReference type="GO" id="GO:0051536">
    <property type="term" value="F:iron-sulfur cluster binding"/>
    <property type="evidence" value="ECO:0007669"/>
    <property type="project" value="UniProtKB-KW"/>
</dbReference>
<keyword evidence="1" id="KW-0479">Metal-binding</keyword>
<dbReference type="STRING" id="1085623.GNIT_2861"/>
<dbReference type="InterPro" id="IPR017896">
    <property type="entry name" value="4Fe4S_Fe-S-bd"/>
</dbReference>
<dbReference type="GO" id="GO:0046872">
    <property type="term" value="F:metal ion binding"/>
    <property type="evidence" value="ECO:0007669"/>
    <property type="project" value="UniProtKB-KW"/>
</dbReference>
<name>G4QMK6_GLANF</name>
<dbReference type="PROSITE" id="PS00198">
    <property type="entry name" value="4FE4S_FER_1"/>
    <property type="match status" value="1"/>
</dbReference>
<dbReference type="Pfam" id="PF17179">
    <property type="entry name" value="Fer4_22"/>
    <property type="match status" value="1"/>
</dbReference>
<dbReference type="PANTHER" id="PTHR40447:SF1">
    <property type="entry name" value="ANAEROBIC SULFITE REDUCTASE SUBUNIT A"/>
    <property type="match status" value="1"/>
</dbReference>
<feature type="domain" description="4Fe-4S ferredoxin-type" evidence="4">
    <location>
        <begin position="320"/>
        <end position="348"/>
    </location>
</feature>
<dbReference type="PANTHER" id="PTHR40447">
    <property type="entry name" value="ANAEROBIC SULFITE REDUCTASE SUBUNIT A"/>
    <property type="match status" value="1"/>
</dbReference>
<sequence>MVNDAYLLNDLSLLSNHLAKHYTVVQLTKGSTNEVYWAEADEGATEPLFGHAHLPLSSPKAFFFPEQEPLYKFDGNTFETIQPEIKPIVLLGVQACDLTAIAYQDQFFRHDPYYQKRRNSVLLVGIDCEAPCENGFCPEVNAGPHVNSETSDLIVSRLNTYEQSNISQWLIVATSEKGAHSLQHIELEKAEKEHLKLRTKLGHKVRSKFADFGYITNAIEYLNDNSIPAELWEELSVRCLSCSGCTSLCPTCSCYSTFEVIEPEPAANTARSGTAQSKTVRLWDSCLFESFQREASQHNPSSNAAQRVERFWFHKFSDEYLPQFNRYGCVGCGRCEQTCPGTIGVHSVMKRIDQVCCN</sequence>
<reference evidence="5 6" key="1">
    <citation type="journal article" date="2011" name="J. Bacteriol.">
        <title>Complete genome sequence of seawater bacterium Glaciecola nitratireducens FR1064T.</title>
        <authorList>
            <person name="Bian F."/>
            <person name="Qin Q.L."/>
            <person name="Xie B.B."/>
            <person name="Shu Y.L."/>
            <person name="Zhang X.Y."/>
            <person name="Yu Y."/>
            <person name="Chen B."/>
            <person name="Chen X.L."/>
            <person name="Zhou B.C."/>
            <person name="Zhang Y.Z."/>
        </authorList>
    </citation>
    <scope>NUCLEOTIDE SEQUENCE [LARGE SCALE GENOMIC DNA]</scope>
    <source>
        <strain evidence="6">JCM 12485 / KCTC 12276 / FR1064</strain>
    </source>
</reference>
<evidence type="ECO:0000256" key="3">
    <source>
        <dbReference type="ARBA" id="ARBA00023014"/>
    </source>
</evidence>
<evidence type="ECO:0000313" key="5">
    <source>
        <dbReference type="EMBL" id="AEP30958.1"/>
    </source>
</evidence>
<accession>G4QMK6</accession>
<evidence type="ECO:0000256" key="1">
    <source>
        <dbReference type="ARBA" id="ARBA00022723"/>
    </source>
</evidence>
<dbReference type="eggNOG" id="COG1139">
    <property type="taxonomic scope" value="Bacteria"/>
</dbReference>
<protein>
    <recommendedName>
        <fullName evidence="4">4Fe-4S ferredoxin-type domain-containing protein</fullName>
    </recommendedName>
</protein>
<keyword evidence="2" id="KW-0408">Iron</keyword>
<dbReference type="HOGENOM" id="CLU_046702_0_0_6"/>
<evidence type="ECO:0000259" key="4">
    <source>
        <dbReference type="PROSITE" id="PS51379"/>
    </source>
</evidence>
<dbReference type="InterPro" id="IPR017900">
    <property type="entry name" value="4Fe4S_Fe_S_CS"/>
</dbReference>
<dbReference type="OrthoDB" id="9795302at2"/>
<proteinExistence type="predicted"/>
<evidence type="ECO:0000313" key="6">
    <source>
        <dbReference type="Proteomes" id="UP000009282"/>
    </source>
</evidence>
<dbReference type="AlphaFoldDB" id="G4QMK6"/>
<keyword evidence="3" id="KW-0411">Iron-sulfur</keyword>
<organism evidence="5 6">
    <name type="scientific">Glaciecola nitratireducens (strain JCM 12485 / KCTC 12276 / FR1064)</name>
    <dbReference type="NCBI Taxonomy" id="1085623"/>
    <lineage>
        <taxon>Bacteria</taxon>
        <taxon>Pseudomonadati</taxon>
        <taxon>Pseudomonadota</taxon>
        <taxon>Gammaproteobacteria</taxon>
        <taxon>Alteromonadales</taxon>
        <taxon>Alteromonadaceae</taxon>
        <taxon>Brumicola</taxon>
    </lineage>
</organism>
<keyword evidence="6" id="KW-1185">Reference proteome</keyword>
<dbReference type="PROSITE" id="PS51379">
    <property type="entry name" value="4FE4S_FER_2"/>
    <property type="match status" value="1"/>
</dbReference>
<evidence type="ECO:0000256" key="2">
    <source>
        <dbReference type="ARBA" id="ARBA00023004"/>
    </source>
</evidence>